<keyword evidence="2" id="KW-1185">Reference proteome</keyword>
<gene>
    <name evidence="1" type="ORF">Tco_0705436</name>
</gene>
<accession>A0ABQ4Y6I7</accession>
<organism evidence="1 2">
    <name type="scientific">Tanacetum coccineum</name>
    <dbReference type="NCBI Taxonomy" id="301880"/>
    <lineage>
        <taxon>Eukaryota</taxon>
        <taxon>Viridiplantae</taxon>
        <taxon>Streptophyta</taxon>
        <taxon>Embryophyta</taxon>
        <taxon>Tracheophyta</taxon>
        <taxon>Spermatophyta</taxon>
        <taxon>Magnoliopsida</taxon>
        <taxon>eudicotyledons</taxon>
        <taxon>Gunneridae</taxon>
        <taxon>Pentapetalae</taxon>
        <taxon>asterids</taxon>
        <taxon>campanulids</taxon>
        <taxon>Asterales</taxon>
        <taxon>Asteraceae</taxon>
        <taxon>Asteroideae</taxon>
        <taxon>Anthemideae</taxon>
        <taxon>Anthemidinae</taxon>
        <taxon>Tanacetum</taxon>
    </lineage>
</organism>
<comment type="caution">
    <text evidence="1">The sequence shown here is derived from an EMBL/GenBank/DDBJ whole genome shotgun (WGS) entry which is preliminary data.</text>
</comment>
<dbReference type="Proteomes" id="UP001151760">
    <property type="component" value="Unassembled WGS sequence"/>
</dbReference>
<reference evidence="1" key="1">
    <citation type="journal article" date="2022" name="Int. J. Mol. Sci.">
        <title>Draft Genome of Tanacetum Coccineum: Genomic Comparison of Closely Related Tanacetum-Family Plants.</title>
        <authorList>
            <person name="Yamashiro T."/>
            <person name="Shiraishi A."/>
            <person name="Nakayama K."/>
            <person name="Satake H."/>
        </authorList>
    </citation>
    <scope>NUCLEOTIDE SEQUENCE</scope>
</reference>
<reference evidence="1" key="2">
    <citation type="submission" date="2022-01" db="EMBL/GenBank/DDBJ databases">
        <authorList>
            <person name="Yamashiro T."/>
            <person name="Shiraishi A."/>
            <person name="Satake H."/>
            <person name="Nakayama K."/>
        </authorList>
    </citation>
    <scope>NUCLEOTIDE SEQUENCE</scope>
</reference>
<name>A0ABQ4Y6I7_9ASTR</name>
<evidence type="ECO:0000313" key="1">
    <source>
        <dbReference type="EMBL" id="GJS72595.1"/>
    </source>
</evidence>
<protein>
    <submittedName>
        <fullName evidence="1">Uncharacterized protein</fullName>
    </submittedName>
</protein>
<proteinExistence type="predicted"/>
<sequence>MRPAEFDHTPQVSYDLCLYYAAQQRIAKCVILKQKLARKDPLETMGAQRCQFQTRGSLLKDVGRTRDIVGEEKENDEDVLSTKDVLSTDKEKVSTDRPIVSTDGSKVSTDRLGGFDDYVSIQMMKISFGKISLAGGLGYLVGESEDLEIRFVIHMLRAGEISEKYPVEKRKFVLQMLE</sequence>
<dbReference type="EMBL" id="BQNB010010091">
    <property type="protein sequence ID" value="GJS72595.1"/>
    <property type="molecule type" value="Genomic_DNA"/>
</dbReference>
<evidence type="ECO:0000313" key="2">
    <source>
        <dbReference type="Proteomes" id="UP001151760"/>
    </source>
</evidence>